<dbReference type="AlphaFoldDB" id="A0A0V0R5T9"/>
<protein>
    <submittedName>
        <fullName evidence="1">Uncharacterized protein</fullName>
    </submittedName>
</protein>
<evidence type="ECO:0000313" key="2">
    <source>
        <dbReference type="Proteomes" id="UP000054937"/>
    </source>
</evidence>
<comment type="caution">
    <text evidence="1">The sequence shown here is derived from an EMBL/GenBank/DDBJ whole genome shotgun (WGS) entry which is preliminary data.</text>
</comment>
<dbReference type="NCBIfam" id="TIGR04201">
    <property type="entry name" value="Myxo_Cys_RPT"/>
    <property type="match status" value="1"/>
</dbReference>
<reference evidence="1 2" key="1">
    <citation type="journal article" date="2015" name="Sci. Rep.">
        <title>Genome of the facultative scuticociliatosis pathogen Pseudocohnilembus persalinus provides insight into its virulence through horizontal gene transfer.</title>
        <authorList>
            <person name="Xiong J."/>
            <person name="Wang G."/>
            <person name="Cheng J."/>
            <person name="Tian M."/>
            <person name="Pan X."/>
            <person name="Warren A."/>
            <person name="Jiang C."/>
            <person name="Yuan D."/>
            <person name="Miao W."/>
        </authorList>
    </citation>
    <scope>NUCLEOTIDE SEQUENCE [LARGE SCALE GENOMIC DNA]</scope>
    <source>
        <strain evidence="1">36N120E</strain>
    </source>
</reference>
<accession>A0A0V0R5T9</accession>
<evidence type="ECO:0000313" key="1">
    <source>
        <dbReference type="EMBL" id="KRX09835.1"/>
    </source>
</evidence>
<dbReference type="EMBL" id="LDAU01000044">
    <property type="protein sequence ID" value="KRX09835.1"/>
    <property type="molecule type" value="Genomic_DNA"/>
</dbReference>
<keyword evidence="2" id="KW-1185">Reference proteome</keyword>
<name>A0A0V0R5T9_PSEPJ</name>
<dbReference type="Proteomes" id="UP000054937">
    <property type="component" value="Unassembled WGS sequence"/>
</dbReference>
<dbReference type="InParanoid" id="A0A0V0R5T9"/>
<proteinExistence type="predicted"/>
<sequence length="109" mass="11237">MQYYYDTDDSGCAANYVCDGADACVECTENADCTGANSVCDTGSNTCVECAADSDCANNFECAAGNTCSSTCSDADDSGCAAGFACDGANNCNVLQTLIVLELMDQWCM</sequence>
<dbReference type="InterPro" id="IPR026435">
    <property type="entry name" value="Myxo_Cys_rpt"/>
</dbReference>
<organism evidence="1 2">
    <name type="scientific">Pseudocohnilembus persalinus</name>
    <name type="common">Ciliate</name>
    <dbReference type="NCBI Taxonomy" id="266149"/>
    <lineage>
        <taxon>Eukaryota</taxon>
        <taxon>Sar</taxon>
        <taxon>Alveolata</taxon>
        <taxon>Ciliophora</taxon>
        <taxon>Intramacronucleata</taxon>
        <taxon>Oligohymenophorea</taxon>
        <taxon>Scuticociliatia</taxon>
        <taxon>Philasterida</taxon>
        <taxon>Pseudocohnilembidae</taxon>
        <taxon>Pseudocohnilembus</taxon>
    </lineage>
</organism>
<gene>
    <name evidence="1" type="ORF">PPERSA_02707</name>
</gene>